<accession>A0A095ZIG8</accession>
<evidence type="ECO:0000256" key="1">
    <source>
        <dbReference type="ARBA" id="ARBA00022679"/>
    </source>
</evidence>
<comment type="caution">
    <text evidence="5">The sequence shown here is derived from an EMBL/GenBank/DDBJ whole genome shotgun (WGS) entry which is preliminary data.</text>
</comment>
<name>A0A095ZIG8_9BACT</name>
<dbReference type="InterPro" id="IPR036291">
    <property type="entry name" value="NAD(P)-bd_dom_sf"/>
</dbReference>
<keyword evidence="1 5" id="KW-0808">Transferase</keyword>
<dbReference type="RefSeq" id="WP_036872946.1">
    <property type="nucleotide sequence ID" value="NZ_JRNN01000066.1"/>
</dbReference>
<protein>
    <submittedName>
        <fullName evidence="5">Glycerol-3-phosphate cytidylyltransferase</fullName>
    </submittedName>
</protein>
<reference evidence="5 6" key="1">
    <citation type="submission" date="2014-07" db="EMBL/GenBank/DDBJ databases">
        <authorList>
            <person name="McCorrison J."/>
            <person name="Sanka R."/>
            <person name="Torralba M."/>
            <person name="Gillis M."/>
            <person name="Haft D.H."/>
            <person name="Methe B."/>
            <person name="Sutton G."/>
            <person name="Nelson K.E."/>
        </authorList>
    </citation>
    <scope>NUCLEOTIDE SEQUENCE [LARGE SCALE GENOMIC DNA]</scope>
    <source>
        <strain evidence="5 6">DNF00853</strain>
    </source>
</reference>
<feature type="domain" description="Gfo/Idh/MocA-like oxidoreductase N-terminal" evidence="3">
    <location>
        <begin position="177"/>
        <end position="242"/>
    </location>
</feature>
<dbReference type="SUPFAM" id="SSF55347">
    <property type="entry name" value="Glyceraldehyde-3-phosphate dehydrogenase-like, C-terminal domain"/>
    <property type="match status" value="1"/>
</dbReference>
<dbReference type="AlphaFoldDB" id="A0A095ZIG8"/>
<dbReference type="Pfam" id="PF01467">
    <property type="entry name" value="CTP_transf_like"/>
    <property type="match status" value="1"/>
</dbReference>
<dbReference type="PANTHER" id="PTHR43793">
    <property type="entry name" value="FAD SYNTHASE"/>
    <property type="match status" value="1"/>
</dbReference>
<dbReference type="Gene3D" id="3.40.50.720">
    <property type="entry name" value="NAD(P)-binding Rossmann-like Domain"/>
    <property type="match status" value="1"/>
</dbReference>
<dbReference type="SUPFAM" id="SSF51735">
    <property type="entry name" value="NAD(P)-binding Rossmann-fold domains"/>
    <property type="match status" value="1"/>
</dbReference>
<organism evidence="5 6">
    <name type="scientific">Hoylesella buccalis DNF00853</name>
    <dbReference type="NCBI Taxonomy" id="1401074"/>
    <lineage>
        <taxon>Bacteria</taxon>
        <taxon>Pseudomonadati</taxon>
        <taxon>Bacteroidota</taxon>
        <taxon>Bacteroidia</taxon>
        <taxon>Bacteroidales</taxon>
        <taxon>Prevotellaceae</taxon>
        <taxon>Hoylesella</taxon>
    </lineage>
</organism>
<dbReference type="InterPro" id="IPR014729">
    <property type="entry name" value="Rossmann-like_a/b/a_fold"/>
</dbReference>
<sequence>MKKVITYGTFDLLHHGHIRLLQRAKALGDYLIVGVTADSFDLARGKINVQQPLMERIEAVRHTGLADKIVIEEYEGQKIDDIRRYDIDIFTVGSDWVGRFDYLKEYCDVVYLERTEGVSSSDIRAEQTPLRLGLVGESPILNKIERESHFVNGLTISGVCTHCDLFLSDTLKNSVCKTTELDKLLDTSDAIFLLSNPRNHYQDIKQALNRGKHVLCESPIAIDTSHLAELRQLARKRKLILMDSLKTAYSTAFCRLVLLAKSGAIGSVVSVDATCTSLHNFELTSDKHLAHVWNSICAWGPTAMLPIFQLLGIDYTQKAIVTHLLKPGTDIDTFTKISFVYPNAVASCKVGQGVKSEGELIVSGTKGYIYVPAPWWKTDYFEVRYEDPKDNKRYFYQLDGEGIRYGLVSFLRSINRERNLSYVSDETSRKIVEVIQSFYEQQDTFFI</sequence>
<dbReference type="NCBIfam" id="TIGR00125">
    <property type="entry name" value="cyt_tran_rel"/>
    <property type="match status" value="1"/>
</dbReference>
<keyword evidence="2 5" id="KW-0548">Nucleotidyltransferase</keyword>
<dbReference type="Proteomes" id="UP000029556">
    <property type="component" value="Unassembled WGS sequence"/>
</dbReference>
<proteinExistence type="predicted"/>
<dbReference type="InterPro" id="IPR050385">
    <property type="entry name" value="Archaeal_FAD_synthase"/>
</dbReference>
<dbReference type="Gene3D" id="3.30.360.10">
    <property type="entry name" value="Dihydrodipicolinate Reductase, domain 2"/>
    <property type="match status" value="1"/>
</dbReference>
<evidence type="ECO:0000256" key="2">
    <source>
        <dbReference type="ARBA" id="ARBA00022695"/>
    </source>
</evidence>
<dbReference type="Gene3D" id="3.40.50.620">
    <property type="entry name" value="HUPs"/>
    <property type="match status" value="1"/>
</dbReference>
<dbReference type="PANTHER" id="PTHR43793:SF1">
    <property type="entry name" value="FAD SYNTHASE"/>
    <property type="match status" value="1"/>
</dbReference>
<dbReference type="InterPro" id="IPR004821">
    <property type="entry name" value="Cyt_trans-like"/>
</dbReference>
<dbReference type="SUPFAM" id="SSF52374">
    <property type="entry name" value="Nucleotidylyl transferase"/>
    <property type="match status" value="1"/>
</dbReference>
<evidence type="ECO:0000313" key="5">
    <source>
        <dbReference type="EMBL" id="KGF34513.1"/>
    </source>
</evidence>
<dbReference type="InterPro" id="IPR000683">
    <property type="entry name" value="Gfo/Idh/MocA-like_OxRdtase_N"/>
</dbReference>
<dbReference type="EMBL" id="JRNN01000066">
    <property type="protein sequence ID" value="KGF34513.1"/>
    <property type="molecule type" value="Genomic_DNA"/>
</dbReference>
<evidence type="ECO:0000259" key="4">
    <source>
        <dbReference type="Pfam" id="PF01467"/>
    </source>
</evidence>
<feature type="domain" description="Cytidyltransferase-like" evidence="4">
    <location>
        <begin position="5"/>
        <end position="125"/>
    </location>
</feature>
<gene>
    <name evidence="5" type="ORF">HMPREF2137_06895</name>
</gene>
<evidence type="ECO:0000259" key="3">
    <source>
        <dbReference type="Pfam" id="PF01408"/>
    </source>
</evidence>
<dbReference type="GO" id="GO:0000166">
    <property type="term" value="F:nucleotide binding"/>
    <property type="evidence" value="ECO:0007669"/>
    <property type="project" value="InterPro"/>
</dbReference>
<dbReference type="OrthoDB" id="9795543at2"/>
<dbReference type="Pfam" id="PF01408">
    <property type="entry name" value="GFO_IDH_MocA"/>
    <property type="match status" value="1"/>
</dbReference>
<evidence type="ECO:0000313" key="6">
    <source>
        <dbReference type="Proteomes" id="UP000029556"/>
    </source>
</evidence>
<dbReference type="GO" id="GO:0016779">
    <property type="term" value="F:nucleotidyltransferase activity"/>
    <property type="evidence" value="ECO:0007669"/>
    <property type="project" value="UniProtKB-KW"/>
</dbReference>